<reference evidence="8" key="1">
    <citation type="submission" date="2016-06" db="EMBL/GenBank/DDBJ databases">
        <title>Draft genome sequence of Desulfoplanes formicivorans strain Pf12B.</title>
        <authorList>
            <person name="Watanabe M."/>
            <person name="Kojima H."/>
            <person name="Fukui M."/>
        </authorList>
    </citation>
    <scope>NUCLEOTIDE SEQUENCE [LARGE SCALE GENOMIC DNA]</scope>
    <source>
        <strain evidence="8">Pf12B</strain>
    </source>
</reference>
<keyword evidence="6" id="KW-0547">Nucleotide-binding</keyword>
<dbReference type="CDD" id="cd03128">
    <property type="entry name" value="GAT_1"/>
    <property type="match status" value="1"/>
</dbReference>
<feature type="binding site" evidence="6">
    <location>
        <position position="152"/>
    </location>
    <ligand>
        <name>NAD(+)</name>
        <dbReference type="ChEBI" id="CHEBI:57540"/>
    </ligand>
</feature>
<keyword evidence="1 6" id="KW-0808">Transferase</keyword>
<dbReference type="Pfam" id="PF01513">
    <property type="entry name" value="NAD_kinase"/>
    <property type="match status" value="1"/>
</dbReference>
<dbReference type="PANTHER" id="PTHR20275:SF0">
    <property type="entry name" value="NAD KINASE"/>
    <property type="match status" value="1"/>
</dbReference>
<dbReference type="Gene3D" id="2.60.200.30">
    <property type="entry name" value="Probable inorganic polyphosphate/atp-NAD kinase, domain 2"/>
    <property type="match status" value="1"/>
</dbReference>
<feature type="binding site" evidence="6">
    <location>
        <begin position="141"/>
        <end position="142"/>
    </location>
    <ligand>
        <name>NAD(+)</name>
        <dbReference type="ChEBI" id="CHEBI:57540"/>
    </ligand>
</feature>
<dbReference type="InterPro" id="IPR002504">
    <property type="entry name" value="NADK"/>
</dbReference>
<dbReference type="InterPro" id="IPR016064">
    <property type="entry name" value="NAD/diacylglycerol_kinase_sf"/>
</dbReference>
<comment type="subcellular location">
    <subcellularLocation>
        <location evidence="6">Cytoplasm</location>
    </subcellularLocation>
</comment>
<comment type="caution">
    <text evidence="6">Lacks conserved residue(s) required for the propagation of feature annotation.</text>
</comment>
<dbReference type="EMBL" id="BDFE01000020">
    <property type="protein sequence ID" value="GAU09630.1"/>
    <property type="molecule type" value="Genomic_DNA"/>
</dbReference>
<dbReference type="SUPFAM" id="SSF111331">
    <property type="entry name" value="NAD kinase/diacylglycerol kinase-like"/>
    <property type="match status" value="1"/>
</dbReference>
<dbReference type="GO" id="GO:0006741">
    <property type="term" value="P:NADP+ biosynthetic process"/>
    <property type="evidence" value="ECO:0007669"/>
    <property type="project" value="UniProtKB-UniRule"/>
</dbReference>
<keyword evidence="2 6" id="KW-0418">Kinase</keyword>
<evidence type="ECO:0000256" key="6">
    <source>
        <dbReference type="HAMAP-Rule" id="MF_00361"/>
    </source>
</evidence>
<feature type="binding site" evidence="6">
    <location>
        <begin position="182"/>
        <end position="187"/>
    </location>
    <ligand>
        <name>NAD(+)</name>
        <dbReference type="ChEBI" id="CHEBI:57540"/>
    </ligand>
</feature>
<keyword evidence="6" id="KW-0963">Cytoplasm</keyword>
<dbReference type="Pfam" id="PF20143">
    <property type="entry name" value="NAD_kinase_C"/>
    <property type="match status" value="1"/>
</dbReference>
<evidence type="ECO:0000256" key="4">
    <source>
        <dbReference type="ARBA" id="ARBA00023027"/>
    </source>
</evidence>
<dbReference type="STRING" id="1592317.DPF_2360"/>
<feature type="binding site" evidence="6">
    <location>
        <position position="241"/>
    </location>
    <ligand>
        <name>NAD(+)</name>
        <dbReference type="ChEBI" id="CHEBI:57540"/>
    </ligand>
</feature>
<dbReference type="InterPro" id="IPR017438">
    <property type="entry name" value="ATP-NAD_kinase_N"/>
</dbReference>
<dbReference type="Gene3D" id="3.40.50.10330">
    <property type="entry name" value="Probable inorganic polyphosphate/atp-NAD kinase, domain 1"/>
    <property type="match status" value="1"/>
</dbReference>
<dbReference type="GO" id="GO:0051287">
    <property type="term" value="F:NAD binding"/>
    <property type="evidence" value="ECO:0007669"/>
    <property type="project" value="UniProtKB-ARBA"/>
</dbReference>
<dbReference type="EC" id="2.7.1.23" evidence="6"/>
<dbReference type="Proteomes" id="UP000095200">
    <property type="component" value="Unassembled WGS sequence"/>
</dbReference>
<dbReference type="GO" id="GO:0005524">
    <property type="term" value="F:ATP binding"/>
    <property type="evidence" value="ECO:0007669"/>
    <property type="project" value="UniProtKB-KW"/>
</dbReference>
<comment type="cofactor">
    <cofactor evidence="6">
        <name>a divalent metal cation</name>
        <dbReference type="ChEBI" id="CHEBI:60240"/>
    </cofactor>
</comment>
<keyword evidence="4 6" id="KW-0520">NAD</keyword>
<keyword evidence="3 6" id="KW-0521">NADP</keyword>
<dbReference type="AlphaFoldDB" id="A0A194AK61"/>
<comment type="similarity">
    <text evidence="6">Belongs to the NAD kinase family.</text>
</comment>
<evidence type="ECO:0000313" key="7">
    <source>
        <dbReference type="EMBL" id="GAU09630.1"/>
    </source>
</evidence>
<dbReference type="RefSeq" id="WP_069859888.1">
    <property type="nucleotide sequence ID" value="NZ_BDFE01000020.1"/>
</dbReference>
<comment type="catalytic activity">
    <reaction evidence="5 6">
        <text>NAD(+) + ATP = ADP + NADP(+) + H(+)</text>
        <dbReference type="Rhea" id="RHEA:18629"/>
        <dbReference type="ChEBI" id="CHEBI:15378"/>
        <dbReference type="ChEBI" id="CHEBI:30616"/>
        <dbReference type="ChEBI" id="CHEBI:57540"/>
        <dbReference type="ChEBI" id="CHEBI:58349"/>
        <dbReference type="ChEBI" id="CHEBI:456216"/>
        <dbReference type="EC" id="2.7.1.23"/>
    </reaction>
</comment>
<feature type="binding site" evidence="6">
    <location>
        <begin position="65"/>
        <end position="66"/>
    </location>
    <ligand>
        <name>NAD(+)</name>
        <dbReference type="ChEBI" id="CHEBI:57540"/>
    </ligand>
</feature>
<comment type="caution">
    <text evidence="7">The sequence shown here is derived from an EMBL/GenBank/DDBJ whole genome shotgun (WGS) entry which is preliminary data.</text>
</comment>
<dbReference type="InterPro" id="IPR017437">
    <property type="entry name" value="ATP-NAD_kinase_PpnK-typ_C"/>
</dbReference>
<feature type="binding site" evidence="6">
    <location>
        <position position="169"/>
    </location>
    <ligand>
        <name>NAD(+)</name>
        <dbReference type="ChEBI" id="CHEBI:57540"/>
    </ligand>
</feature>
<feature type="binding site" evidence="6">
    <location>
        <position position="171"/>
    </location>
    <ligand>
        <name>NAD(+)</name>
        <dbReference type="ChEBI" id="CHEBI:57540"/>
    </ligand>
</feature>
<keyword evidence="8" id="KW-1185">Reference proteome</keyword>
<dbReference type="GO" id="GO:0003951">
    <property type="term" value="F:NAD+ kinase activity"/>
    <property type="evidence" value="ECO:0007669"/>
    <property type="project" value="UniProtKB-UniRule"/>
</dbReference>
<dbReference type="GO" id="GO:0005737">
    <property type="term" value="C:cytoplasm"/>
    <property type="evidence" value="ECO:0007669"/>
    <property type="project" value="UniProtKB-SubCell"/>
</dbReference>
<dbReference type="GO" id="GO:0019674">
    <property type="term" value="P:NAD+ metabolic process"/>
    <property type="evidence" value="ECO:0007669"/>
    <property type="project" value="InterPro"/>
</dbReference>
<proteinExistence type="inferred from homology"/>
<feature type="active site" description="Proton acceptor" evidence="6">
    <location>
        <position position="65"/>
    </location>
</feature>
<protein>
    <recommendedName>
        <fullName evidence="6">NAD kinase</fullName>
        <ecNumber evidence="6">2.7.1.23</ecNumber>
    </recommendedName>
    <alternativeName>
        <fullName evidence="6">ATP-dependent NAD kinase</fullName>
    </alternativeName>
</protein>
<evidence type="ECO:0000256" key="3">
    <source>
        <dbReference type="ARBA" id="ARBA00022857"/>
    </source>
</evidence>
<accession>A0A194AK61</accession>
<dbReference type="GO" id="GO:0046872">
    <property type="term" value="F:metal ion binding"/>
    <property type="evidence" value="ECO:0007669"/>
    <property type="project" value="UniProtKB-UniRule"/>
</dbReference>
<dbReference type="PANTHER" id="PTHR20275">
    <property type="entry name" value="NAD KINASE"/>
    <property type="match status" value="1"/>
</dbReference>
<evidence type="ECO:0000256" key="1">
    <source>
        <dbReference type="ARBA" id="ARBA00022679"/>
    </source>
</evidence>
<gene>
    <name evidence="6" type="primary">nadK</name>
    <name evidence="7" type="ORF">DPF_2360</name>
</gene>
<evidence type="ECO:0000256" key="2">
    <source>
        <dbReference type="ARBA" id="ARBA00022777"/>
    </source>
</evidence>
<evidence type="ECO:0000313" key="8">
    <source>
        <dbReference type="Proteomes" id="UP000095200"/>
    </source>
</evidence>
<name>A0A194AK61_9BACT</name>
<comment type="function">
    <text evidence="6">Involved in the regulation of the intracellular balance of NAD and NADP, and is a key enzyme in the biosynthesis of NADP. Catalyzes specifically the phosphorylation on 2'-hydroxyl of the adenosine moiety of NAD to yield NADP.</text>
</comment>
<sequence length="285" mass="30891">MNALIRHITLVVKAGNNNARNLARKISTWIDARNVHVHIVENTMDCEVLELGREKPDCVIVLGGDGTMLSVARKINGHGIPLLGVNLGNVGFLTETTPLAWQQTLEDLLANRCTVSSRVVLEYTLYKRGHSEPSCSGKAFNDLVVNRGSLARLITLQVSYGDQCLGCVRADGLIISTPTGSTGYGVSGGGPLVYPDLDVFILTPICPFLNTFAPLVLPFDQTLAIRVEPNNGEVYLTLDGQKGFCLEDGDRVEIGRAKTPIKLIHSAASSYITKLKAKGFIKEYP</sequence>
<keyword evidence="6" id="KW-0067">ATP-binding</keyword>
<organism evidence="7 8">
    <name type="scientific">Desulfoplanes formicivorans</name>
    <dbReference type="NCBI Taxonomy" id="1592317"/>
    <lineage>
        <taxon>Bacteria</taxon>
        <taxon>Pseudomonadati</taxon>
        <taxon>Thermodesulfobacteriota</taxon>
        <taxon>Desulfovibrionia</taxon>
        <taxon>Desulfovibrionales</taxon>
        <taxon>Desulfoplanaceae</taxon>
        <taxon>Desulfoplanes</taxon>
    </lineage>
</organism>
<evidence type="ECO:0000256" key="5">
    <source>
        <dbReference type="ARBA" id="ARBA00047925"/>
    </source>
</evidence>
<dbReference type="HAMAP" id="MF_00361">
    <property type="entry name" value="NAD_kinase"/>
    <property type="match status" value="1"/>
</dbReference>